<feature type="compositionally biased region" description="Basic residues" evidence="1">
    <location>
        <begin position="11"/>
        <end position="21"/>
    </location>
</feature>
<comment type="caution">
    <text evidence="2">The sequence shown here is derived from an EMBL/GenBank/DDBJ whole genome shotgun (WGS) entry which is preliminary data.</text>
</comment>
<evidence type="ECO:0000256" key="1">
    <source>
        <dbReference type="SAM" id="MobiDB-lite"/>
    </source>
</evidence>
<keyword evidence="3" id="KW-1185">Reference proteome</keyword>
<accession>A0AAV2BJW7</accession>
<organism evidence="2 3">
    <name type="scientific">Larinioides sclopetarius</name>
    <dbReference type="NCBI Taxonomy" id="280406"/>
    <lineage>
        <taxon>Eukaryota</taxon>
        <taxon>Metazoa</taxon>
        <taxon>Ecdysozoa</taxon>
        <taxon>Arthropoda</taxon>
        <taxon>Chelicerata</taxon>
        <taxon>Arachnida</taxon>
        <taxon>Araneae</taxon>
        <taxon>Araneomorphae</taxon>
        <taxon>Entelegynae</taxon>
        <taxon>Araneoidea</taxon>
        <taxon>Araneidae</taxon>
        <taxon>Larinioides</taxon>
    </lineage>
</organism>
<dbReference type="Proteomes" id="UP001497382">
    <property type="component" value="Unassembled WGS sequence"/>
</dbReference>
<feature type="compositionally biased region" description="Basic and acidic residues" evidence="1">
    <location>
        <begin position="1"/>
        <end position="10"/>
    </location>
</feature>
<sequence length="35" mass="4215">MKMKNNDNKGCRRRLNFRKLKSTNLQKKSYAKGEK</sequence>
<reference evidence="2 3" key="1">
    <citation type="submission" date="2024-04" db="EMBL/GenBank/DDBJ databases">
        <authorList>
            <person name="Rising A."/>
            <person name="Reimegard J."/>
            <person name="Sonavane S."/>
            <person name="Akerstrom W."/>
            <person name="Nylinder S."/>
            <person name="Hedman E."/>
            <person name="Kallberg Y."/>
        </authorList>
    </citation>
    <scope>NUCLEOTIDE SEQUENCE [LARGE SCALE GENOMIC DNA]</scope>
</reference>
<feature type="non-terminal residue" evidence="2">
    <location>
        <position position="35"/>
    </location>
</feature>
<dbReference type="EMBL" id="CAXIEN010000395">
    <property type="protein sequence ID" value="CAL1296398.1"/>
    <property type="molecule type" value="Genomic_DNA"/>
</dbReference>
<proteinExistence type="predicted"/>
<evidence type="ECO:0000313" key="2">
    <source>
        <dbReference type="EMBL" id="CAL1296398.1"/>
    </source>
</evidence>
<dbReference type="AlphaFoldDB" id="A0AAV2BJW7"/>
<gene>
    <name evidence="2" type="ORF">LARSCL_LOCUS19766</name>
</gene>
<feature type="region of interest" description="Disordered" evidence="1">
    <location>
        <begin position="1"/>
        <end position="35"/>
    </location>
</feature>
<name>A0AAV2BJW7_9ARAC</name>
<evidence type="ECO:0000313" key="3">
    <source>
        <dbReference type="Proteomes" id="UP001497382"/>
    </source>
</evidence>
<protein>
    <submittedName>
        <fullName evidence="2">Uncharacterized protein</fullName>
    </submittedName>
</protein>